<protein>
    <recommendedName>
        <fullName evidence="2">DUF1937 domain-containing protein</fullName>
    </recommendedName>
</protein>
<dbReference type="InterPro" id="IPR025518">
    <property type="entry name" value="DUF4406"/>
</dbReference>
<dbReference type="EMBL" id="BART01024050">
    <property type="protein sequence ID" value="GAG99964.1"/>
    <property type="molecule type" value="Genomic_DNA"/>
</dbReference>
<organism evidence="1">
    <name type="scientific">marine sediment metagenome</name>
    <dbReference type="NCBI Taxonomy" id="412755"/>
    <lineage>
        <taxon>unclassified sequences</taxon>
        <taxon>metagenomes</taxon>
        <taxon>ecological metagenomes</taxon>
    </lineage>
</organism>
<sequence length="115" mass="12973">MKVIYVAGHYRDNRGEYYVRMNIRTAERAALFVWLNGGVALCPHKNTAGYGGAHGILDKTWLLGDIELLARCDALWALPGWDTSKGATKEVEYAKSQEIIVLYNQNDVLKFLNKI</sequence>
<reference evidence="1" key="1">
    <citation type="journal article" date="2014" name="Front. Microbiol.">
        <title>High frequency of phylogenetically diverse reductive dehalogenase-homologous genes in deep subseafloor sedimentary metagenomes.</title>
        <authorList>
            <person name="Kawai M."/>
            <person name="Futagami T."/>
            <person name="Toyoda A."/>
            <person name="Takaki Y."/>
            <person name="Nishi S."/>
            <person name="Hori S."/>
            <person name="Arai W."/>
            <person name="Tsubouchi T."/>
            <person name="Morono Y."/>
            <person name="Uchiyama I."/>
            <person name="Ito T."/>
            <person name="Fujiyama A."/>
            <person name="Inagaki F."/>
            <person name="Takami H."/>
        </authorList>
    </citation>
    <scope>NUCLEOTIDE SEQUENCE</scope>
    <source>
        <strain evidence="1">Expedition CK06-06</strain>
    </source>
</reference>
<evidence type="ECO:0000313" key="1">
    <source>
        <dbReference type="EMBL" id="GAG99964.1"/>
    </source>
</evidence>
<evidence type="ECO:0008006" key="2">
    <source>
        <dbReference type="Google" id="ProtNLM"/>
    </source>
</evidence>
<dbReference type="AlphaFoldDB" id="X1BW48"/>
<gene>
    <name evidence="1" type="ORF">S01H4_43568</name>
</gene>
<dbReference type="Pfam" id="PF14359">
    <property type="entry name" value="DUF4406"/>
    <property type="match status" value="1"/>
</dbReference>
<dbReference type="Gene3D" id="3.40.50.10400">
    <property type="entry name" value="Hypothetical protein PA1492"/>
    <property type="match status" value="1"/>
</dbReference>
<comment type="caution">
    <text evidence="1">The sequence shown here is derived from an EMBL/GenBank/DDBJ whole genome shotgun (WGS) entry which is preliminary data.</text>
</comment>
<proteinExistence type="predicted"/>
<name>X1BW48_9ZZZZ</name>
<dbReference type="SUPFAM" id="SSF52309">
    <property type="entry name" value="N-(deoxy)ribosyltransferase-like"/>
    <property type="match status" value="1"/>
</dbReference>
<accession>X1BW48</accession>